<comment type="similarity">
    <text evidence="1">Belongs to the N(4)/N(6)-methyltransferase family.</text>
</comment>
<dbReference type="PANTHER" id="PTHR10629">
    <property type="entry name" value="CYTOSINE-SPECIFIC METHYLTRANSFERASE"/>
    <property type="match status" value="1"/>
</dbReference>
<dbReference type="OrthoDB" id="9813719at2"/>
<evidence type="ECO:0000256" key="3">
    <source>
        <dbReference type="ARBA" id="ARBA00022603"/>
    </source>
</evidence>
<dbReference type="PATRIC" id="fig|743966.3.peg.540"/>
<evidence type="ECO:0000256" key="7">
    <source>
        <dbReference type="PROSITE-ProRule" id="PRU01016"/>
    </source>
</evidence>
<dbReference type="PROSITE" id="PS00092">
    <property type="entry name" value="N6_MTASE"/>
    <property type="match status" value="1"/>
</dbReference>
<dbReference type="Proteomes" id="UP000019229">
    <property type="component" value="Chromosome"/>
</dbReference>
<sequence>MKFKILDLFCGAGGFSLGLEQNSEFKTVLATDWDKNALETFKHNFPHSKVILGNITDSKIKKELVLESKKLGVNMIIGGPPCQGFSNKGKKLGLKDERNFLFLEYLNIVEQIQPELFIIENVKTLLTASDGFFIESIKTKINELGYVLNYQILNAHNFGVPQLRERAFIIAHKNKHINFPNKITSKTTVFDAISDLSYLESGQGNYKSNYLLNVKSEYQKIMRQNALFLLNHQATKHNKTALQKLELIKPEKGKECLPEFLIGKQKFKTTWGRLKWNQPSPTIDTRFDTPSNGTNSHPYLHRAITPREAARIQSFFDTFEFLGPKTSVCRQIGNAVPPLVAKAIGKAIVSQLSQSNVEEKQNAILYNSDALNIVQELINQGVKVDHIITDPPYNISQKNSFVTLTNAKRKGIDFGDWDHNFDLLSWIKPFAKLINKNGSFIIFCSYKYMSFLIQELEKNDFIVKDVIKWIKTNPMPRNVQRRYVQDTEFAIWAVKKNSKWIFNKPVNVAYLRASVETSVVSGKEKTVHSTQKSLKLMKFIIEVHTNENDLILDPFMGSGSTGLACKLLGRKFIGIEKNKEYYKIAKKRIFD</sequence>
<feature type="domain" description="DNA methylase N-4/N-6" evidence="8">
    <location>
        <begin position="384"/>
        <end position="587"/>
    </location>
</feature>
<comment type="similarity">
    <text evidence="7">Belongs to the class I-like SAM-binding methyltransferase superfamily. C5-methyltransferase family.</text>
</comment>
<reference evidence="9 10" key="1">
    <citation type="journal article" date="2014" name="Genome Announc.">
        <title>Complete Genome Sequence of Mycoplasma bovoculi Strain M165/69T (ATCC 29104).</title>
        <authorList>
            <person name="Calcutt M.J."/>
            <person name="Foecking M.F."/>
        </authorList>
    </citation>
    <scope>NUCLEOTIDE SEQUENCE [LARGE SCALE GENOMIC DNA]</scope>
    <source>
        <strain evidence="9">M165/69</strain>
    </source>
</reference>
<dbReference type="KEGG" id="mbc:MYB_02680"/>
<dbReference type="InterPro" id="IPR001525">
    <property type="entry name" value="C5_MeTfrase"/>
</dbReference>
<organism evidence="9 10">
    <name type="scientific">Mesomycoplasma bovoculi M165/69</name>
    <dbReference type="NCBI Taxonomy" id="743966"/>
    <lineage>
        <taxon>Bacteria</taxon>
        <taxon>Bacillati</taxon>
        <taxon>Mycoplasmatota</taxon>
        <taxon>Mycoplasmoidales</taxon>
        <taxon>Metamycoplasmataceae</taxon>
        <taxon>Mesomycoplasma</taxon>
    </lineage>
</organism>
<dbReference type="GO" id="GO:0003886">
    <property type="term" value="F:DNA (cytosine-5-)-methyltransferase activity"/>
    <property type="evidence" value="ECO:0007669"/>
    <property type="project" value="UniProtKB-EC"/>
</dbReference>
<dbReference type="InterPro" id="IPR002941">
    <property type="entry name" value="DNA_methylase_N4/N6"/>
</dbReference>
<dbReference type="PROSITE" id="PS00095">
    <property type="entry name" value="C5_MTASE_2"/>
    <property type="match status" value="1"/>
</dbReference>
<dbReference type="InterPro" id="IPR050390">
    <property type="entry name" value="C5-Methyltransferase"/>
</dbReference>
<keyword evidence="10" id="KW-1185">Reference proteome</keyword>
<dbReference type="NCBIfam" id="TIGR00675">
    <property type="entry name" value="dcm"/>
    <property type="match status" value="1"/>
</dbReference>
<name>W5V1C0_9BACT</name>
<evidence type="ECO:0000256" key="5">
    <source>
        <dbReference type="ARBA" id="ARBA00022691"/>
    </source>
</evidence>
<dbReference type="eggNOG" id="COG1092">
    <property type="taxonomic scope" value="Bacteria"/>
</dbReference>
<dbReference type="CDD" id="cd00315">
    <property type="entry name" value="Cyt_C5_DNA_methylase"/>
    <property type="match status" value="1"/>
</dbReference>
<dbReference type="Pfam" id="PF00145">
    <property type="entry name" value="DNA_methylase"/>
    <property type="match status" value="1"/>
</dbReference>
<dbReference type="PROSITE" id="PS51679">
    <property type="entry name" value="SAM_MT_C5"/>
    <property type="match status" value="1"/>
</dbReference>
<dbReference type="InterPro" id="IPR018117">
    <property type="entry name" value="C5_DNA_meth_AS"/>
</dbReference>
<evidence type="ECO:0000313" key="9">
    <source>
        <dbReference type="EMBL" id="AHH45538.1"/>
    </source>
</evidence>
<dbReference type="RefSeq" id="WP_022935092.1">
    <property type="nucleotide sequence ID" value="NZ_CP007154.1"/>
</dbReference>
<evidence type="ECO:0000259" key="8">
    <source>
        <dbReference type="Pfam" id="PF01555"/>
    </source>
</evidence>
<feature type="active site" evidence="7">
    <location>
        <position position="82"/>
    </location>
</feature>
<dbReference type="PRINTS" id="PR00508">
    <property type="entry name" value="S21N4MTFRASE"/>
</dbReference>
<proteinExistence type="inferred from homology"/>
<evidence type="ECO:0000256" key="4">
    <source>
        <dbReference type="ARBA" id="ARBA00022679"/>
    </source>
</evidence>
<dbReference type="InterPro" id="IPR001091">
    <property type="entry name" value="RM_Methyltransferase"/>
</dbReference>
<dbReference type="STRING" id="743966.MYB_02680"/>
<dbReference type="GO" id="GO:0003677">
    <property type="term" value="F:DNA binding"/>
    <property type="evidence" value="ECO:0007669"/>
    <property type="project" value="InterPro"/>
</dbReference>
<evidence type="ECO:0000256" key="6">
    <source>
        <dbReference type="ARBA" id="ARBA00022747"/>
    </source>
</evidence>
<dbReference type="GO" id="GO:0009307">
    <property type="term" value="P:DNA restriction-modification system"/>
    <property type="evidence" value="ECO:0007669"/>
    <property type="project" value="UniProtKB-KW"/>
</dbReference>
<keyword evidence="6" id="KW-0680">Restriction system</keyword>
<evidence type="ECO:0000256" key="2">
    <source>
        <dbReference type="ARBA" id="ARBA00011975"/>
    </source>
</evidence>
<dbReference type="GO" id="GO:0008170">
    <property type="term" value="F:N-methyltransferase activity"/>
    <property type="evidence" value="ECO:0007669"/>
    <property type="project" value="InterPro"/>
</dbReference>
<dbReference type="GO" id="GO:0032259">
    <property type="term" value="P:methylation"/>
    <property type="evidence" value="ECO:0007669"/>
    <property type="project" value="UniProtKB-KW"/>
</dbReference>
<dbReference type="eggNOG" id="COG0863">
    <property type="taxonomic scope" value="Bacteria"/>
</dbReference>
<dbReference type="InterPro" id="IPR002052">
    <property type="entry name" value="DNA_methylase_N6_adenine_CS"/>
</dbReference>
<accession>W5V1C0</accession>
<keyword evidence="5 7" id="KW-0949">S-adenosyl-L-methionine</keyword>
<dbReference type="GO" id="GO:0044027">
    <property type="term" value="P:negative regulation of gene expression via chromosomal CpG island methylation"/>
    <property type="evidence" value="ECO:0007669"/>
    <property type="project" value="TreeGrafter"/>
</dbReference>
<dbReference type="EMBL" id="CP007154">
    <property type="protein sequence ID" value="AHH45538.1"/>
    <property type="molecule type" value="Genomic_DNA"/>
</dbReference>
<dbReference type="Gene3D" id="3.90.120.10">
    <property type="entry name" value="DNA Methylase, subunit A, domain 2"/>
    <property type="match status" value="1"/>
</dbReference>
<protein>
    <recommendedName>
        <fullName evidence="2">DNA (cytosine-5-)-methyltransferase</fullName>
        <ecNumber evidence="2">2.1.1.37</ecNumber>
    </recommendedName>
</protein>
<dbReference type="InterPro" id="IPR029063">
    <property type="entry name" value="SAM-dependent_MTases_sf"/>
</dbReference>
<dbReference type="EC" id="2.1.1.37" evidence="2"/>
<dbReference type="HOGENOM" id="CLU_523330_0_0_14"/>
<dbReference type="Pfam" id="PF01555">
    <property type="entry name" value="N6_N4_Mtase"/>
    <property type="match status" value="1"/>
</dbReference>
<keyword evidence="4 7" id="KW-0808">Transferase</keyword>
<dbReference type="Gene3D" id="3.40.50.150">
    <property type="entry name" value="Vaccinia Virus protein VP39"/>
    <property type="match status" value="2"/>
</dbReference>
<gene>
    <name evidence="9" type="ORF">MYB_02680</name>
</gene>
<evidence type="ECO:0000313" key="10">
    <source>
        <dbReference type="Proteomes" id="UP000019229"/>
    </source>
</evidence>
<dbReference type="AlphaFoldDB" id="W5V1C0"/>
<dbReference type="SUPFAM" id="SSF53335">
    <property type="entry name" value="S-adenosyl-L-methionine-dependent methyltransferases"/>
    <property type="match status" value="2"/>
</dbReference>
<dbReference type="PANTHER" id="PTHR10629:SF52">
    <property type="entry name" value="DNA (CYTOSINE-5)-METHYLTRANSFERASE 1"/>
    <property type="match status" value="1"/>
</dbReference>
<evidence type="ECO:0000256" key="1">
    <source>
        <dbReference type="ARBA" id="ARBA00006594"/>
    </source>
</evidence>
<dbReference type="REBASE" id="78852">
    <property type="entry name" value="M.Mbo165ORF2680P"/>
</dbReference>
<dbReference type="PROSITE" id="PS00094">
    <property type="entry name" value="C5_MTASE_1"/>
    <property type="match status" value="1"/>
</dbReference>
<keyword evidence="3 7" id="KW-0489">Methyltransferase</keyword>
<dbReference type="eggNOG" id="COG0270">
    <property type="taxonomic scope" value="Bacteria"/>
</dbReference>
<dbReference type="InterPro" id="IPR031303">
    <property type="entry name" value="C5_meth_CS"/>
</dbReference>